<evidence type="ECO:0000256" key="7">
    <source>
        <dbReference type="ARBA" id="ARBA00022832"/>
    </source>
</evidence>
<dbReference type="GO" id="GO:0005504">
    <property type="term" value="F:fatty acid binding"/>
    <property type="evidence" value="ECO:0007669"/>
    <property type="project" value="TreeGrafter"/>
</dbReference>
<evidence type="ECO:0000256" key="3">
    <source>
        <dbReference type="ARBA" id="ARBA00004846"/>
    </source>
</evidence>
<evidence type="ECO:0000256" key="9">
    <source>
        <dbReference type="ARBA" id="ARBA00023098"/>
    </source>
</evidence>
<keyword evidence="6" id="KW-0274">FAD</keyword>
<dbReference type="InterPro" id="IPR036250">
    <property type="entry name" value="AcylCo_DH-like_C"/>
</dbReference>
<evidence type="ECO:0000256" key="6">
    <source>
        <dbReference type="ARBA" id="ARBA00022827"/>
    </source>
</evidence>
<keyword evidence="10" id="KW-0576">Peroxisome</keyword>
<gene>
    <name evidence="14" type="ORF">NEZAVI_LOCUS9576</name>
</gene>
<feature type="domain" description="Acyl-coenzyme A oxidase N-terminal" evidence="12">
    <location>
        <begin position="1"/>
        <end position="28"/>
    </location>
</feature>
<dbReference type="EMBL" id="OV725080">
    <property type="protein sequence ID" value="CAH1400305.1"/>
    <property type="molecule type" value="Genomic_DNA"/>
</dbReference>
<dbReference type="GO" id="GO:0033540">
    <property type="term" value="P:fatty acid beta-oxidation using acyl-CoA oxidase"/>
    <property type="evidence" value="ECO:0007669"/>
    <property type="project" value="TreeGrafter"/>
</dbReference>
<dbReference type="InterPro" id="IPR002655">
    <property type="entry name" value="Acyl-CoA_oxidase_C"/>
</dbReference>
<dbReference type="Gene3D" id="1.10.540.10">
    <property type="entry name" value="Acyl-CoA dehydrogenase/oxidase, N-terminal domain"/>
    <property type="match status" value="1"/>
</dbReference>
<evidence type="ECO:0000259" key="11">
    <source>
        <dbReference type="Pfam" id="PF01756"/>
    </source>
</evidence>
<proteinExistence type="inferred from homology"/>
<keyword evidence="5" id="KW-0285">Flavoprotein</keyword>
<evidence type="ECO:0000256" key="10">
    <source>
        <dbReference type="ARBA" id="ARBA00023140"/>
    </source>
</evidence>
<dbReference type="Pfam" id="PF14749">
    <property type="entry name" value="Acyl-CoA_ox_N"/>
    <property type="match status" value="1"/>
</dbReference>
<dbReference type="Gene3D" id="1.20.140.10">
    <property type="entry name" value="Butyryl-CoA Dehydrogenase, subunit A, domain 3"/>
    <property type="match status" value="1"/>
</dbReference>
<dbReference type="OrthoDB" id="538336at2759"/>
<evidence type="ECO:0000256" key="4">
    <source>
        <dbReference type="ARBA" id="ARBA00006288"/>
    </source>
</evidence>
<dbReference type="GO" id="GO:0005777">
    <property type="term" value="C:peroxisome"/>
    <property type="evidence" value="ECO:0007669"/>
    <property type="project" value="UniProtKB-SubCell"/>
</dbReference>
<dbReference type="Pfam" id="PF22924">
    <property type="entry name" value="ACOX_C_alpha1"/>
    <property type="match status" value="1"/>
</dbReference>
<evidence type="ECO:0000313" key="15">
    <source>
        <dbReference type="Proteomes" id="UP001152798"/>
    </source>
</evidence>
<dbReference type="GO" id="GO:0071949">
    <property type="term" value="F:FAD binding"/>
    <property type="evidence" value="ECO:0007669"/>
    <property type="project" value="InterPro"/>
</dbReference>
<dbReference type="Pfam" id="PF01756">
    <property type="entry name" value="ACOX"/>
    <property type="match status" value="1"/>
</dbReference>
<name>A0A9P0HDH4_NEZVI</name>
<evidence type="ECO:0000256" key="8">
    <source>
        <dbReference type="ARBA" id="ARBA00023002"/>
    </source>
</evidence>
<evidence type="ECO:0000259" key="12">
    <source>
        <dbReference type="Pfam" id="PF14749"/>
    </source>
</evidence>
<comment type="similarity">
    <text evidence="4">Belongs to the acyl-CoA oxidase family.</text>
</comment>
<dbReference type="InterPro" id="IPR055060">
    <property type="entry name" value="ACOX_C_alpha1"/>
</dbReference>
<organism evidence="14 15">
    <name type="scientific">Nezara viridula</name>
    <name type="common">Southern green stink bug</name>
    <name type="synonym">Cimex viridulus</name>
    <dbReference type="NCBI Taxonomy" id="85310"/>
    <lineage>
        <taxon>Eukaryota</taxon>
        <taxon>Metazoa</taxon>
        <taxon>Ecdysozoa</taxon>
        <taxon>Arthropoda</taxon>
        <taxon>Hexapoda</taxon>
        <taxon>Insecta</taxon>
        <taxon>Pterygota</taxon>
        <taxon>Neoptera</taxon>
        <taxon>Paraneoptera</taxon>
        <taxon>Hemiptera</taxon>
        <taxon>Heteroptera</taxon>
        <taxon>Panheteroptera</taxon>
        <taxon>Pentatomomorpha</taxon>
        <taxon>Pentatomoidea</taxon>
        <taxon>Pentatomidae</taxon>
        <taxon>Pentatominae</taxon>
        <taxon>Nezara</taxon>
    </lineage>
</organism>
<keyword evidence="7" id="KW-0276">Fatty acid metabolism</keyword>
<dbReference type="Proteomes" id="UP001152798">
    <property type="component" value="Chromosome 4"/>
</dbReference>
<keyword evidence="9" id="KW-0443">Lipid metabolism</keyword>
<comment type="pathway">
    <text evidence="3">Lipid metabolism; peroxisomal fatty acid beta-oxidation.</text>
</comment>
<feature type="domain" description="Acyl-CoA oxidase C-terminal" evidence="11">
    <location>
        <begin position="364"/>
        <end position="443"/>
    </location>
</feature>
<evidence type="ECO:0000256" key="1">
    <source>
        <dbReference type="ARBA" id="ARBA00001974"/>
    </source>
</evidence>
<evidence type="ECO:0000256" key="2">
    <source>
        <dbReference type="ARBA" id="ARBA00004275"/>
    </source>
</evidence>
<sequence length="446" mass="50197">MFLPTIMGQGTIEQQAHWISKAWNCQILGTYAQTELGHGTFIRGLETTAHYDPKTEEFVLHSPTLTSYKWWPGGCIIIGEIGGKLGMNGTNNGYLGFEKVRIPREQMLMKNAKVLKDGTYVKSPSDKLTYGTMIFVRVALIKGVAAAYLSKAVTIATREPEPIILEYKTQQYKIFPHISSSLAMVFAAKWIWDMYNNVSSELEQGDLERLPELHALSCCLKAICTADSARAIDECRRACGGHGFMTCSSLPTNYGMVTAAETYEGENTVMLLQTARFLMKAWQKVIDHQPLAPTVKYLERHSERRLPWTNDLTSLVTAYEQVAMGLTKDVTELVNKDVASGHIQEDVWNRYSNRLVVAAEHSNVRSTDVPSLMNWQEKLLEEIRPNAVSLVDSFDIDDEILSSPLGAWDGNVYERLFEEAKRSPLNAKPVNDSFHKYLKPFLNSNL</sequence>
<comment type="cofactor">
    <cofactor evidence="1">
        <name>FAD</name>
        <dbReference type="ChEBI" id="CHEBI:57692"/>
    </cofactor>
</comment>
<keyword evidence="8" id="KW-0560">Oxidoreductase</keyword>
<dbReference type="Gene3D" id="2.40.110.10">
    <property type="entry name" value="Butyryl-CoA Dehydrogenase, subunit A, domain 2"/>
    <property type="match status" value="2"/>
</dbReference>
<dbReference type="SUPFAM" id="SSF56645">
    <property type="entry name" value="Acyl-CoA dehydrogenase NM domain-like"/>
    <property type="match status" value="1"/>
</dbReference>
<dbReference type="SUPFAM" id="SSF47203">
    <property type="entry name" value="Acyl-CoA dehydrogenase C-terminal domain-like"/>
    <property type="match status" value="2"/>
</dbReference>
<dbReference type="InterPro" id="IPR046373">
    <property type="entry name" value="Acyl-CoA_Oxase/DH_mid-dom_sf"/>
</dbReference>
<dbReference type="PANTHER" id="PTHR10909">
    <property type="entry name" value="ELECTRON TRANSPORT OXIDOREDUCTASE"/>
    <property type="match status" value="1"/>
</dbReference>
<feature type="domain" description="Acyl-CoA oxidase C-alpha1" evidence="13">
    <location>
        <begin position="130"/>
        <end position="279"/>
    </location>
</feature>
<protein>
    <recommendedName>
        <fullName evidence="16">Acyl-coenzyme A oxidase</fullName>
    </recommendedName>
</protein>
<dbReference type="InterPro" id="IPR029320">
    <property type="entry name" value="Acyl-CoA_ox_N"/>
</dbReference>
<evidence type="ECO:0000313" key="14">
    <source>
        <dbReference type="EMBL" id="CAH1400305.1"/>
    </source>
</evidence>
<dbReference type="GO" id="GO:0003997">
    <property type="term" value="F:acyl-CoA oxidase activity"/>
    <property type="evidence" value="ECO:0007669"/>
    <property type="project" value="InterPro"/>
</dbReference>
<evidence type="ECO:0000256" key="5">
    <source>
        <dbReference type="ARBA" id="ARBA00022630"/>
    </source>
</evidence>
<accession>A0A9P0HDH4</accession>
<comment type="subcellular location">
    <subcellularLocation>
        <location evidence="2">Peroxisome</location>
    </subcellularLocation>
</comment>
<reference evidence="14" key="1">
    <citation type="submission" date="2022-01" db="EMBL/GenBank/DDBJ databases">
        <authorList>
            <person name="King R."/>
        </authorList>
    </citation>
    <scope>NUCLEOTIDE SEQUENCE</scope>
</reference>
<dbReference type="PANTHER" id="PTHR10909:SF250">
    <property type="entry name" value="PEROXISOMAL ACYL-COENZYME A OXIDASE 1"/>
    <property type="match status" value="1"/>
</dbReference>
<dbReference type="InterPro" id="IPR037069">
    <property type="entry name" value="AcylCoA_DH/ox_N_sf"/>
</dbReference>
<dbReference type="GO" id="GO:0055088">
    <property type="term" value="P:lipid homeostasis"/>
    <property type="evidence" value="ECO:0007669"/>
    <property type="project" value="TreeGrafter"/>
</dbReference>
<keyword evidence="15" id="KW-1185">Reference proteome</keyword>
<evidence type="ECO:0008006" key="16">
    <source>
        <dbReference type="Google" id="ProtNLM"/>
    </source>
</evidence>
<dbReference type="AlphaFoldDB" id="A0A9P0HDH4"/>
<dbReference type="InterPro" id="IPR012258">
    <property type="entry name" value="Acyl-CoA_oxidase"/>
</dbReference>
<evidence type="ECO:0000259" key="13">
    <source>
        <dbReference type="Pfam" id="PF22924"/>
    </source>
</evidence>
<dbReference type="InterPro" id="IPR009100">
    <property type="entry name" value="AcylCoA_DH/oxidase_NM_dom_sf"/>
</dbReference>